<organism evidence="2">
    <name type="scientific">Darwinula stevensoni</name>
    <dbReference type="NCBI Taxonomy" id="69355"/>
    <lineage>
        <taxon>Eukaryota</taxon>
        <taxon>Metazoa</taxon>
        <taxon>Ecdysozoa</taxon>
        <taxon>Arthropoda</taxon>
        <taxon>Crustacea</taxon>
        <taxon>Oligostraca</taxon>
        <taxon>Ostracoda</taxon>
        <taxon>Podocopa</taxon>
        <taxon>Podocopida</taxon>
        <taxon>Darwinulocopina</taxon>
        <taxon>Darwinuloidea</taxon>
        <taxon>Darwinulidae</taxon>
        <taxon>Darwinula</taxon>
    </lineage>
</organism>
<sequence>MIAWLIAAPINLVGRLVLVIVFRLKQSEGGPDVTTIVVLCIGFVASFCFFLVVYSYIKEMKDQEFAEPAEFHEINDQEHSGEDQLVAVGIVAVGVVAKVT</sequence>
<evidence type="ECO:0000313" key="2">
    <source>
        <dbReference type="EMBL" id="CAD7253522.1"/>
    </source>
</evidence>
<keyword evidence="3" id="KW-1185">Reference proteome</keyword>
<keyword evidence="1" id="KW-1133">Transmembrane helix</keyword>
<keyword evidence="1" id="KW-0812">Transmembrane</keyword>
<feature type="transmembrane region" description="Helical" evidence="1">
    <location>
        <begin position="36"/>
        <end position="57"/>
    </location>
</feature>
<dbReference type="EMBL" id="LR905519">
    <property type="protein sequence ID" value="CAD7253522.1"/>
    <property type="molecule type" value="Genomic_DNA"/>
</dbReference>
<accession>A0A7R9AFX8</accession>
<dbReference type="Proteomes" id="UP000677054">
    <property type="component" value="Unassembled WGS sequence"/>
</dbReference>
<evidence type="ECO:0000256" key="1">
    <source>
        <dbReference type="SAM" id="Phobius"/>
    </source>
</evidence>
<gene>
    <name evidence="2" type="ORF">DSTB1V02_LOCUS13271</name>
</gene>
<evidence type="ECO:0000313" key="3">
    <source>
        <dbReference type="Proteomes" id="UP000677054"/>
    </source>
</evidence>
<dbReference type="EMBL" id="CAJPEV010006002">
    <property type="protein sequence ID" value="CAG0903745.1"/>
    <property type="molecule type" value="Genomic_DNA"/>
</dbReference>
<dbReference type="AlphaFoldDB" id="A0A7R9AFX8"/>
<feature type="transmembrane region" description="Helical" evidence="1">
    <location>
        <begin position="6"/>
        <end position="24"/>
    </location>
</feature>
<keyword evidence="1" id="KW-0472">Membrane</keyword>
<protein>
    <submittedName>
        <fullName evidence="2">Uncharacterized protein</fullName>
    </submittedName>
</protein>
<proteinExistence type="predicted"/>
<reference evidence="2" key="1">
    <citation type="submission" date="2020-11" db="EMBL/GenBank/DDBJ databases">
        <authorList>
            <person name="Tran Van P."/>
        </authorList>
    </citation>
    <scope>NUCLEOTIDE SEQUENCE</scope>
</reference>
<name>A0A7R9AFX8_9CRUS</name>